<feature type="compositionally biased region" description="Acidic residues" evidence="12">
    <location>
        <begin position="124"/>
        <end position="143"/>
    </location>
</feature>
<dbReference type="Gramene" id="CDF38350">
    <property type="protein sequence ID" value="CDF38350"/>
    <property type="gene ID" value="CHC_T00000951001"/>
</dbReference>
<dbReference type="InterPro" id="IPR006155">
    <property type="entry name" value="Josephin"/>
</dbReference>
<evidence type="ECO:0000313" key="15">
    <source>
        <dbReference type="Proteomes" id="UP000012073"/>
    </source>
</evidence>
<accession>R7QLT0</accession>
<keyword evidence="15" id="KW-1185">Reference proteome</keyword>
<dbReference type="STRING" id="2769.R7QLT0"/>
<evidence type="ECO:0000256" key="5">
    <source>
        <dbReference type="ARBA" id="ARBA00022786"/>
    </source>
</evidence>
<comment type="catalytic activity">
    <reaction evidence="1">
        <text>Thiol-dependent hydrolysis of ester, thioester, amide, peptide and isopeptide bonds formed by the C-terminal Gly of ubiquitin (a 76-residue protein attached to proteins as an intracellular targeting signal).</text>
        <dbReference type="EC" id="3.4.19.12"/>
    </reaction>
</comment>
<evidence type="ECO:0000256" key="11">
    <source>
        <dbReference type="PROSITE-ProRule" id="PRU00331"/>
    </source>
</evidence>
<comment type="caution">
    <text evidence="11">Lacks conserved residue(s) required for the propagation of feature annotation.</text>
</comment>
<dbReference type="KEGG" id="ccp:CHC_T00000951001"/>
<comment type="subcellular location">
    <subcellularLocation>
        <location evidence="2">Nucleus</location>
    </subcellularLocation>
</comment>
<dbReference type="PROSITE" id="PS50957">
    <property type="entry name" value="JOSEPHIN"/>
    <property type="match status" value="1"/>
</dbReference>
<dbReference type="PRINTS" id="PR01233">
    <property type="entry name" value="JOSEPHIN"/>
</dbReference>
<evidence type="ECO:0000256" key="1">
    <source>
        <dbReference type="ARBA" id="ARBA00000707"/>
    </source>
</evidence>
<protein>
    <recommendedName>
        <fullName evidence="3">ubiquitinyl hydrolase 1</fullName>
        <ecNumber evidence="3">3.4.19.12</ecNumber>
    </recommendedName>
</protein>
<evidence type="ECO:0000256" key="12">
    <source>
        <dbReference type="SAM" id="MobiDB-lite"/>
    </source>
</evidence>
<dbReference type="GeneID" id="17325952"/>
<proteinExistence type="predicted"/>
<keyword evidence="8" id="KW-0805">Transcription regulation</keyword>
<keyword evidence="5" id="KW-0833">Ubl conjugation pathway</keyword>
<dbReference type="InterPro" id="IPR033865">
    <property type="entry name" value="Ataxin-3"/>
</dbReference>
<dbReference type="PANTHER" id="PTHR14159:SF0">
    <property type="entry name" value="ATAXIN-3-RELATED"/>
    <property type="match status" value="1"/>
</dbReference>
<dbReference type="Proteomes" id="UP000012073">
    <property type="component" value="Unassembled WGS sequence"/>
</dbReference>
<evidence type="ECO:0000313" key="14">
    <source>
        <dbReference type="EMBL" id="CDF38350.1"/>
    </source>
</evidence>
<keyword evidence="4" id="KW-0645">Protease</keyword>
<dbReference type="AlphaFoldDB" id="R7QLT0"/>
<evidence type="ECO:0000256" key="9">
    <source>
        <dbReference type="ARBA" id="ARBA00023163"/>
    </source>
</evidence>
<dbReference type="GO" id="GO:0005634">
    <property type="term" value="C:nucleus"/>
    <property type="evidence" value="ECO:0007669"/>
    <property type="project" value="UniProtKB-SubCell"/>
</dbReference>
<keyword evidence="10" id="KW-0539">Nucleus</keyword>
<keyword evidence="6" id="KW-0378">Hydrolase</keyword>
<evidence type="ECO:0000256" key="6">
    <source>
        <dbReference type="ARBA" id="ARBA00022801"/>
    </source>
</evidence>
<dbReference type="GO" id="GO:0004843">
    <property type="term" value="F:cysteine-type deubiquitinase activity"/>
    <property type="evidence" value="ECO:0007669"/>
    <property type="project" value="UniProtKB-EC"/>
</dbReference>
<dbReference type="Pfam" id="PF02099">
    <property type="entry name" value="Josephin"/>
    <property type="match status" value="1"/>
</dbReference>
<dbReference type="PANTHER" id="PTHR14159">
    <property type="entry name" value="ATAXIN-3-RELATED"/>
    <property type="match status" value="1"/>
</dbReference>
<evidence type="ECO:0000259" key="13">
    <source>
        <dbReference type="PROSITE" id="PS50957"/>
    </source>
</evidence>
<dbReference type="EC" id="3.4.19.12" evidence="3"/>
<evidence type="ECO:0000256" key="2">
    <source>
        <dbReference type="ARBA" id="ARBA00004123"/>
    </source>
</evidence>
<gene>
    <name evidence="14" type="ORF">CHC_T00000951001</name>
</gene>
<keyword evidence="9" id="KW-0804">Transcription</keyword>
<evidence type="ECO:0000256" key="3">
    <source>
        <dbReference type="ARBA" id="ARBA00012759"/>
    </source>
</evidence>
<dbReference type="Gene3D" id="3.90.70.40">
    <property type="match status" value="1"/>
</dbReference>
<feature type="domain" description="Josephin" evidence="13">
    <location>
        <begin position="1"/>
        <end position="108"/>
    </location>
</feature>
<evidence type="ECO:0000256" key="10">
    <source>
        <dbReference type="ARBA" id="ARBA00023242"/>
    </source>
</evidence>
<evidence type="ECO:0000256" key="8">
    <source>
        <dbReference type="ARBA" id="ARBA00023015"/>
    </source>
</evidence>
<name>R7QLT0_CHOCR</name>
<dbReference type="RefSeq" id="XP_005718235.1">
    <property type="nucleotide sequence ID" value="XM_005718178.1"/>
</dbReference>
<dbReference type="GO" id="GO:0016579">
    <property type="term" value="P:protein deubiquitination"/>
    <property type="evidence" value="ECO:0007669"/>
    <property type="project" value="InterPro"/>
</dbReference>
<reference evidence="15" key="1">
    <citation type="journal article" date="2013" name="Proc. Natl. Acad. Sci. U.S.A.">
        <title>Genome structure and metabolic features in the red seaweed Chondrus crispus shed light on evolution of the Archaeplastida.</title>
        <authorList>
            <person name="Collen J."/>
            <person name="Porcel B."/>
            <person name="Carre W."/>
            <person name="Ball S.G."/>
            <person name="Chaparro C."/>
            <person name="Tonon T."/>
            <person name="Barbeyron T."/>
            <person name="Michel G."/>
            <person name="Noel B."/>
            <person name="Valentin K."/>
            <person name="Elias M."/>
            <person name="Artiguenave F."/>
            <person name="Arun A."/>
            <person name="Aury J.M."/>
            <person name="Barbosa-Neto J.F."/>
            <person name="Bothwell J.H."/>
            <person name="Bouget F.Y."/>
            <person name="Brillet L."/>
            <person name="Cabello-Hurtado F."/>
            <person name="Capella-Gutierrez S."/>
            <person name="Charrier B."/>
            <person name="Cladiere L."/>
            <person name="Cock J.M."/>
            <person name="Coelho S.M."/>
            <person name="Colleoni C."/>
            <person name="Czjzek M."/>
            <person name="Da Silva C."/>
            <person name="Delage L."/>
            <person name="Denoeud F."/>
            <person name="Deschamps P."/>
            <person name="Dittami S.M."/>
            <person name="Gabaldon T."/>
            <person name="Gachon C.M."/>
            <person name="Groisillier A."/>
            <person name="Herve C."/>
            <person name="Jabbari K."/>
            <person name="Katinka M."/>
            <person name="Kloareg B."/>
            <person name="Kowalczyk N."/>
            <person name="Labadie K."/>
            <person name="Leblanc C."/>
            <person name="Lopez P.J."/>
            <person name="McLachlan D.H."/>
            <person name="Meslet-Cladiere L."/>
            <person name="Moustafa A."/>
            <person name="Nehr Z."/>
            <person name="Nyvall Collen P."/>
            <person name="Panaud O."/>
            <person name="Partensky F."/>
            <person name="Poulain J."/>
            <person name="Rensing S.A."/>
            <person name="Rousvoal S."/>
            <person name="Samson G."/>
            <person name="Symeonidi A."/>
            <person name="Weissenbach J."/>
            <person name="Zambounis A."/>
            <person name="Wincker P."/>
            <person name="Boyen C."/>
        </authorList>
    </citation>
    <scope>NUCLEOTIDE SEQUENCE [LARGE SCALE GENOMIC DNA]</scope>
    <source>
        <strain evidence="15">cv. Stackhouse</strain>
    </source>
</reference>
<evidence type="ECO:0000256" key="4">
    <source>
        <dbReference type="ARBA" id="ARBA00022670"/>
    </source>
</evidence>
<evidence type="ECO:0000256" key="7">
    <source>
        <dbReference type="ARBA" id="ARBA00022807"/>
    </source>
</evidence>
<dbReference type="EMBL" id="HG001918">
    <property type="protein sequence ID" value="CDF38350.1"/>
    <property type="molecule type" value="Genomic_DNA"/>
</dbReference>
<feature type="region of interest" description="Disordered" evidence="12">
    <location>
        <begin position="119"/>
        <end position="155"/>
    </location>
</feature>
<organism evidence="14 15">
    <name type="scientific">Chondrus crispus</name>
    <name type="common">Carrageen Irish moss</name>
    <name type="synonym">Polymorpha crispa</name>
    <dbReference type="NCBI Taxonomy" id="2769"/>
    <lineage>
        <taxon>Eukaryota</taxon>
        <taxon>Rhodophyta</taxon>
        <taxon>Florideophyceae</taxon>
        <taxon>Rhodymeniophycidae</taxon>
        <taxon>Gigartinales</taxon>
        <taxon>Gigartinaceae</taxon>
        <taxon>Chondrus</taxon>
    </lineage>
</organism>
<keyword evidence="7" id="KW-0788">Thiol protease</keyword>
<sequence length="220" mass="24400">MGSETLDSYHLNFALDAFKLSLEPVVSCRRSLPPQDQKAFLLLHHKRWFTLRRFGKHWINLSDRVPRPCQILPAHLALSLSHLQQDGCVAYVVKGDLPACTADAASLFDTHFQWNLRPVRHDDGDDDDEDEDEDEDPDDDAEDPDSHFAYGPCGGEECDKVGVCVCGSDEEGADEGELDDEDAFARDLEAAIRLSLIDAGAGKELCIRRKSPSTSAVSEE</sequence>
<dbReference type="GO" id="GO:0006508">
    <property type="term" value="P:proteolysis"/>
    <property type="evidence" value="ECO:0007669"/>
    <property type="project" value="UniProtKB-KW"/>
</dbReference>